<evidence type="ECO:0000256" key="6">
    <source>
        <dbReference type="ARBA" id="ARBA00022989"/>
    </source>
</evidence>
<evidence type="ECO:0000256" key="8">
    <source>
        <dbReference type="ARBA" id="ARBA00023136"/>
    </source>
</evidence>
<dbReference type="GO" id="GO:0000001">
    <property type="term" value="P:mitochondrion inheritance"/>
    <property type="evidence" value="ECO:0007669"/>
    <property type="project" value="InterPro"/>
</dbReference>
<dbReference type="GeneID" id="25568898"/>
<evidence type="ECO:0000313" key="11">
    <source>
        <dbReference type="EMBL" id="KNC55140.1"/>
    </source>
</evidence>
<dbReference type="PANTHER" id="PTHR31068:SF0">
    <property type="entry name" value="MITOCHONDRIAL DISTRIBUTION AND MORPHOLOGY PROTEIN 31"/>
    <property type="match status" value="1"/>
</dbReference>
<dbReference type="AlphaFoldDB" id="A0A0L0DS94"/>
<dbReference type="InterPro" id="IPR012571">
    <property type="entry name" value="Mdm31/Mdm32"/>
</dbReference>
<comment type="similarity">
    <text evidence="2">Belongs to the MDM31/MDM32 family.</text>
</comment>
<keyword evidence="4" id="KW-0999">Mitochondrion inner membrane</keyword>
<evidence type="ECO:0000256" key="9">
    <source>
        <dbReference type="ARBA" id="ARBA00025191"/>
    </source>
</evidence>
<feature type="transmembrane region" description="Helical" evidence="10">
    <location>
        <begin position="6"/>
        <end position="24"/>
    </location>
</feature>
<name>A0A0L0DS94_THETB</name>
<dbReference type="GO" id="GO:0007005">
    <property type="term" value="P:mitochondrion organization"/>
    <property type="evidence" value="ECO:0007669"/>
    <property type="project" value="InterPro"/>
</dbReference>
<sequence length="398" mass="43747">MQRLVAIAGGGAVVGVGAGLWTWWGGEDAERRRLAWLSRRLTAYAGYSVVVGAVEVSFTARDGLVLELAKLRILRTPDTIALLGTDANTQHLNLSVRKARLRLSALRWMEGKGLVHSAEVTGIRGALDRRHLAWATPPHRAVLPDVLAEYSVGPASGVPLLAHEYHQEFVKFEVHDCEVAVYQAGRVPLDLAVSSAVLQPYRYQWQHMDISRATWFRGSFDAMPDGSSAEFAIAPLATSRTRQVDIHMEITFPPPPERGESLHRRKFGYTAGNRSLAAQNKLPAPRRVAYKVHLVLRDVRTSTPHIDIWSPWSALYGQLARPIVAYLNVHPTRIDLDFGFVLDEASFDGSMGPWAAGVWDALSLGVYDSLVAKLPSSRPALFALMASSWAGWVGHAGP</sequence>
<dbReference type="PANTHER" id="PTHR31068">
    <property type="entry name" value="MITOCHONDRIAL DISTRIBUTION AND MORPHOLOGY PROTEIN 31"/>
    <property type="match status" value="1"/>
</dbReference>
<protein>
    <submittedName>
        <fullName evidence="11">Uncharacterized protein</fullName>
    </submittedName>
</protein>
<evidence type="ECO:0000256" key="10">
    <source>
        <dbReference type="SAM" id="Phobius"/>
    </source>
</evidence>
<keyword evidence="6 10" id="KW-1133">Transmembrane helix</keyword>
<dbReference type="RefSeq" id="XP_013753198.1">
    <property type="nucleotide sequence ID" value="XM_013897744.1"/>
</dbReference>
<keyword evidence="5" id="KW-0809">Transit peptide</keyword>
<dbReference type="EMBL" id="GL349496">
    <property type="protein sequence ID" value="KNC55140.1"/>
    <property type="molecule type" value="Genomic_DNA"/>
</dbReference>
<evidence type="ECO:0000256" key="3">
    <source>
        <dbReference type="ARBA" id="ARBA00022692"/>
    </source>
</evidence>
<keyword evidence="3 10" id="KW-0812">Transmembrane</keyword>
<dbReference type="Pfam" id="PF08118">
    <property type="entry name" value="MDM31_MDM32"/>
    <property type="match status" value="2"/>
</dbReference>
<dbReference type="GO" id="GO:0005743">
    <property type="term" value="C:mitochondrial inner membrane"/>
    <property type="evidence" value="ECO:0007669"/>
    <property type="project" value="UniProtKB-SubCell"/>
</dbReference>
<keyword evidence="8 10" id="KW-0472">Membrane</keyword>
<comment type="subcellular location">
    <subcellularLocation>
        <location evidence="1">Mitochondrion inner membrane</location>
    </subcellularLocation>
</comment>
<keyword evidence="7" id="KW-0496">Mitochondrion</keyword>
<evidence type="ECO:0000256" key="5">
    <source>
        <dbReference type="ARBA" id="ARBA00022946"/>
    </source>
</evidence>
<dbReference type="Proteomes" id="UP000054408">
    <property type="component" value="Unassembled WGS sequence"/>
</dbReference>
<evidence type="ECO:0000313" key="12">
    <source>
        <dbReference type="Proteomes" id="UP000054408"/>
    </source>
</evidence>
<evidence type="ECO:0000256" key="7">
    <source>
        <dbReference type="ARBA" id="ARBA00023128"/>
    </source>
</evidence>
<evidence type="ECO:0000256" key="1">
    <source>
        <dbReference type="ARBA" id="ARBA00004273"/>
    </source>
</evidence>
<gene>
    <name evidence="11" type="ORF">AMSG_10746</name>
</gene>
<accession>A0A0L0DS94</accession>
<evidence type="ECO:0000256" key="4">
    <source>
        <dbReference type="ARBA" id="ARBA00022792"/>
    </source>
</evidence>
<reference evidence="11 12" key="1">
    <citation type="submission" date="2010-05" db="EMBL/GenBank/DDBJ databases">
        <title>The Genome Sequence of Thecamonas trahens ATCC 50062.</title>
        <authorList>
            <consortium name="The Broad Institute Genome Sequencing Platform"/>
            <person name="Russ C."/>
            <person name="Cuomo C."/>
            <person name="Shea T."/>
            <person name="Young S.K."/>
            <person name="Zeng Q."/>
            <person name="Koehrsen M."/>
            <person name="Haas B."/>
            <person name="Borodovsky M."/>
            <person name="Guigo R."/>
            <person name="Alvarado L."/>
            <person name="Berlin A."/>
            <person name="Bochicchio J."/>
            <person name="Borenstein D."/>
            <person name="Chapman S."/>
            <person name="Chen Z."/>
            <person name="Freedman E."/>
            <person name="Gellesch M."/>
            <person name="Goldberg J."/>
            <person name="Griggs A."/>
            <person name="Gujja S."/>
            <person name="Heilman E."/>
            <person name="Heiman D."/>
            <person name="Hepburn T."/>
            <person name="Howarth C."/>
            <person name="Jen D."/>
            <person name="Larson L."/>
            <person name="Mehta T."/>
            <person name="Park D."/>
            <person name="Pearson M."/>
            <person name="Roberts A."/>
            <person name="Saif S."/>
            <person name="Shenoy N."/>
            <person name="Sisk P."/>
            <person name="Stolte C."/>
            <person name="Sykes S."/>
            <person name="Thomson T."/>
            <person name="Walk T."/>
            <person name="White J."/>
            <person name="Yandava C."/>
            <person name="Burger G."/>
            <person name="Gray M.W."/>
            <person name="Holland P.W.H."/>
            <person name="King N."/>
            <person name="Lang F.B.F."/>
            <person name="Roger A.J."/>
            <person name="Ruiz-Trillo I."/>
            <person name="Lander E."/>
            <person name="Nusbaum C."/>
        </authorList>
    </citation>
    <scope>NUCLEOTIDE SEQUENCE [LARGE SCALE GENOMIC DNA]</scope>
    <source>
        <strain evidence="11 12">ATCC 50062</strain>
    </source>
</reference>
<organism evidence="11 12">
    <name type="scientific">Thecamonas trahens ATCC 50062</name>
    <dbReference type="NCBI Taxonomy" id="461836"/>
    <lineage>
        <taxon>Eukaryota</taxon>
        <taxon>Apusozoa</taxon>
        <taxon>Apusomonadida</taxon>
        <taxon>Apusomonadidae</taxon>
        <taxon>Thecamonas</taxon>
    </lineage>
</organism>
<comment type="function">
    <text evidence="9">Involved in the organization of the mitochondrial membranes and the global structure of the mitochondria. Also required for mitochondrial distribution and mobility as well as for the maintenance of mitochondrial DNA nucleoids structures.</text>
</comment>
<keyword evidence="12" id="KW-1185">Reference proteome</keyword>
<proteinExistence type="inferred from homology"/>
<evidence type="ECO:0000256" key="2">
    <source>
        <dbReference type="ARBA" id="ARBA00005687"/>
    </source>
</evidence>
<dbReference type="OrthoDB" id="17678at2759"/>